<name>A0A6G1WUW5_9HYPH</name>
<evidence type="ECO:0000313" key="1">
    <source>
        <dbReference type="EMBL" id="MQW73443.1"/>
    </source>
</evidence>
<dbReference type="RefSeq" id="WP_153414219.1">
    <property type="nucleotide sequence ID" value="NZ_WISB01000205.1"/>
</dbReference>
<proteinExistence type="predicted"/>
<organism evidence="1">
    <name type="scientific">Sinorhizobium medicae</name>
    <dbReference type="NCBI Taxonomy" id="110321"/>
    <lineage>
        <taxon>Bacteria</taxon>
        <taxon>Pseudomonadati</taxon>
        <taxon>Pseudomonadota</taxon>
        <taxon>Alphaproteobacteria</taxon>
        <taxon>Hyphomicrobiales</taxon>
        <taxon>Rhizobiaceae</taxon>
        <taxon>Sinorhizobium/Ensifer group</taxon>
        <taxon>Sinorhizobium</taxon>
    </lineage>
</organism>
<dbReference type="AlphaFoldDB" id="A0A6G1WUW5"/>
<protein>
    <submittedName>
        <fullName evidence="1">Uncharacterized protein</fullName>
    </submittedName>
</protein>
<gene>
    <name evidence="1" type="ORF">GHJ91_31430</name>
</gene>
<comment type="caution">
    <text evidence="1">The sequence shown here is derived from an EMBL/GenBank/DDBJ whole genome shotgun (WGS) entry which is preliminary data.</text>
</comment>
<dbReference type="EMBL" id="WISB01000205">
    <property type="protein sequence ID" value="MQW73443.1"/>
    <property type="molecule type" value="Genomic_DNA"/>
</dbReference>
<reference evidence="1" key="1">
    <citation type="journal article" date="2013" name="Genome Biol.">
        <title>Comparative genomics of the core and accessory genomes of 48 Sinorhizobium strains comprising five genospecies.</title>
        <authorList>
            <person name="Sugawara M."/>
            <person name="Epstein B."/>
            <person name="Badgley B.D."/>
            <person name="Unno T."/>
            <person name="Xu L."/>
            <person name="Reese J."/>
            <person name="Gyaneshwar P."/>
            <person name="Denny R."/>
            <person name="Mudge J."/>
            <person name="Bharti A.K."/>
            <person name="Farmer A.D."/>
            <person name="May G.D."/>
            <person name="Woodward J.E."/>
            <person name="Medigue C."/>
            <person name="Vallenet D."/>
            <person name="Lajus A."/>
            <person name="Rouy Z."/>
            <person name="Martinez-Vaz B."/>
            <person name="Tiffin P."/>
            <person name="Young N.D."/>
            <person name="Sadowsky M.J."/>
        </authorList>
    </citation>
    <scope>NUCLEOTIDE SEQUENCE</scope>
    <source>
        <strain evidence="1">M1</strain>
    </source>
</reference>
<sequence>MTTIPRIPVLNSVSSITATNDPGVFVLHCNITDMEGDTYDTEYCSHPDDRFGLNPTIRKWLTDNPQFPVQPYVPPTVEEMRALLRTLSRRQLLLALNSIGITEAQIDDALVGDVEGLIEWKNASIFERLHPLISELSGHFGLPSEQVDSLWLWARNL</sequence>
<accession>A0A6G1WUW5</accession>